<feature type="domain" description="Terminase large subunit-like ATPase" evidence="1">
    <location>
        <begin position="76"/>
        <end position="223"/>
    </location>
</feature>
<evidence type="ECO:0000259" key="1">
    <source>
        <dbReference type="Pfam" id="PF03354"/>
    </source>
</evidence>
<gene>
    <name evidence="3" type="ORF">NBRC3293_0530</name>
</gene>
<dbReference type="InterPro" id="IPR046462">
    <property type="entry name" value="TerL_nuclease"/>
</dbReference>
<sequence length="578" mass="63028">MLNLSRPDWEQRIRAGQSLLPDVRPVDPELAAEAVKIFDRLRIPDVIGQPTFGEAAGDWFRDIAALLLGSLDPVTNERLIRELFLLVPKKNSKTTNGAGLMMTAVMLNKRPNAEFLIVAPTKDIADLAFKQASGMVRASRGLQRRFHIQDHIKCLTYRLTGATLRVKAFSPDVMTGVKPAGVLVDEEHIIALKSDAESVMGQIRGGMISQPEAFLAIITTQSDKPPRGIFREDLLQARAIRDGKSHREADDGTLIPVGNGILPVLYEFPGKIQQPAKLPGEQAPWENVRLWSMVLPNAGRSITVKRLEEEYENARAKGIQELARWASQHLNVEIGLALRSDRWVGADFWLPAGDPNLTLDVLIDRSDVIVAGIDGGGLDDLLSLAVLGRDRVTQKWLHWGKNWVFEGILELRKREASQLKDFETQGDLIIVSTPGDDIEQLADVLETVDVSGKLALVGLDPMGVGAVVDALAVREIAAPRVVGVSQGWTLSGAIKTAERKLADGTLIHGARPIMGWAISNAKVEPRGNAIIITKQAAGYLKIDPLMALLNAVTLMSKNPSPPEGGRIDDFLKGGMLSA</sequence>
<name>A0A829WS91_GLUOY</name>
<feature type="domain" description="Terminase large subunit-like endonuclease" evidence="2">
    <location>
        <begin position="456"/>
        <end position="554"/>
    </location>
</feature>
<dbReference type="AlphaFoldDB" id="A0A829WS91"/>
<comment type="caution">
    <text evidence="3">The sequence shown here is derived from an EMBL/GenBank/DDBJ whole genome shotgun (WGS) entry which is preliminary data.</text>
</comment>
<dbReference type="Pfam" id="PF20441">
    <property type="entry name" value="TerL_nuclease"/>
    <property type="match status" value="1"/>
</dbReference>
<dbReference type="PANTHER" id="PTHR41287">
    <property type="match status" value="1"/>
</dbReference>
<dbReference type="GO" id="GO:0004519">
    <property type="term" value="F:endonuclease activity"/>
    <property type="evidence" value="ECO:0007669"/>
    <property type="project" value="InterPro"/>
</dbReference>
<dbReference type="EMBL" id="BARJ01000002">
    <property type="protein sequence ID" value="GEM16033.1"/>
    <property type="molecule type" value="Genomic_DNA"/>
</dbReference>
<dbReference type="RefSeq" id="WP_172492023.1">
    <property type="nucleotide sequence ID" value="NZ_BARJ01000002.1"/>
</dbReference>
<proteinExistence type="predicted"/>
<evidence type="ECO:0000259" key="2">
    <source>
        <dbReference type="Pfam" id="PF20441"/>
    </source>
</evidence>
<dbReference type="Proteomes" id="UP000484858">
    <property type="component" value="Unassembled WGS sequence"/>
</dbReference>
<dbReference type="InterPro" id="IPR027417">
    <property type="entry name" value="P-loop_NTPase"/>
</dbReference>
<evidence type="ECO:0000313" key="4">
    <source>
        <dbReference type="Proteomes" id="UP000484858"/>
    </source>
</evidence>
<evidence type="ECO:0000313" key="3">
    <source>
        <dbReference type="EMBL" id="GEM16033.1"/>
    </source>
</evidence>
<dbReference type="PANTHER" id="PTHR41287:SF1">
    <property type="entry name" value="PROTEIN YMFN"/>
    <property type="match status" value="1"/>
</dbReference>
<dbReference type="Pfam" id="PF03354">
    <property type="entry name" value="TerL_ATPase"/>
    <property type="match status" value="1"/>
</dbReference>
<dbReference type="InterPro" id="IPR005021">
    <property type="entry name" value="Terminase_largesu-like"/>
</dbReference>
<dbReference type="InterPro" id="IPR046461">
    <property type="entry name" value="TerL_ATPase"/>
</dbReference>
<protein>
    <submittedName>
        <fullName evidence="3">Phage terminase large subunit</fullName>
    </submittedName>
</protein>
<accession>A0A829WS91</accession>
<dbReference type="Gene3D" id="3.40.50.300">
    <property type="entry name" value="P-loop containing nucleotide triphosphate hydrolases"/>
    <property type="match status" value="1"/>
</dbReference>
<organism evidence="3 4">
    <name type="scientific">Gluconobacter oxydans NBRC 3293</name>
    <dbReference type="NCBI Taxonomy" id="1315969"/>
    <lineage>
        <taxon>Bacteria</taxon>
        <taxon>Pseudomonadati</taxon>
        <taxon>Pseudomonadota</taxon>
        <taxon>Alphaproteobacteria</taxon>
        <taxon>Acetobacterales</taxon>
        <taxon>Acetobacteraceae</taxon>
        <taxon>Gluconobacter</taxon>
    </lineage>
</organism>
<reference evidence="3 4" key="1">
    <citation type="submission" date="2013-04" db="EMBL/GenBank/DDBJ databases">
        <title>Gluconobacter oxydans NBRC 3293 whole genome sequence.</title>
        <authorList>
            <person name="Matsutani M."/>
            <person name="Yakushi T."/>
            <person name="Matsushita K."/>
        </authorList>
    </citation>
    <scope>NUCLEOTIDE SEQUENCE [LARGE SCALE GENOMIC DNA]</scope>
    <source>
        <strain evidence="3 4">NBRC 3293</strain>
    </source>
</reference>